<reference evidence="1 2" key="1">
    <citation type="submission" date="2019-09" db="EMBL/GenBank/DDBJ databases">
        <authorList>
            <person name="Chandra G."/>
            <person name="Truman W A."/>
        </authorList>
    </citation>
    <scope>NUCLEOTIDE SEQUENCE [LARGE SCALE GENOMIC DNA]</scope>
    <source>
        <strain evidence="1">PS900</strain>
    </source>
</reference>
<comment type="caution">
    <text evidence="1">The sequence shown here is derived from an EMBL/GenBank/DDBJ whole genome shotgun (WGS) entry which is preliminary data.</text>
</comment>
<dbReference type="EMBL" id="CABVIE010000001">
    <property type="protein sequence ID" value="VVO54614.1"/>
    <property type="molecule type" value="Genomic_DNA"/>
</dbReference>
<dbReference type="Proteomes" id="UP000325723">
    <property type="component" value="Unassembled WGS sequence"/>
</dbReference>
<organism evidence="1 2">
    <name type="scientific">Pseudomonas fluorescens</name>
    <dbReference type="NCBI Taxonomy" id="294"/>
    <lineage>
        <taxon>Bacteria</taxon>
        <taxon>Pseudomonadati</taxon>
        <taxon>Pseudomonadota</taxon>
        <taxon>Gammaproteobacteria</taxon>
        <taxon>Pseudomonadales</taxon>
        <taxon>Pseudomonadaceae</taxon>
        <taxon>Pseudomonas</taxon>
    </lineage>
</organism>
<protein>
    <submittedName>
        <fullName evidence="1">Uncharacterized protein</fullName>
    </submittedName>
</protein>
<accession>A0A8H2NNJ0</accession>
<gene>
    <name evidence="1" type="ORF">PS900_00479</name>
</gene>
<dbReference type="AlphaFoldDB" id="A0A8H2NNJ0"/>
<name>A0A8H2NNJ0_PSEFL</name>
<evidence type="ECO:0000313" key="1">
    <source>
        <dbReference type="EMBL" id="VVO54614.1"/>
    </source>
</evidence>
<proteinExistence type="predicted"/>
<sequence>MAVTHIQEPCERLKPSASLIEFLSAQPLYALCREQIINACHLIDQCCLRIQTDDLDSDLNTLCIQTTKHEEEIFQYASTDASPRLAEWVRHCTDCDSATDDQAHAAYIMACAVKALESLSDWMRATEQDTLPKGWKTPDWPWEFYCEYVETQVNPDDRIDALDLYALYLEPIASLPSLQDDELTPFAVATIKNAIRRKGGVFSGKDRNTEMSERDTAIINQARSFLKKGMPRRNVTTAVHRWLEREVAKPAKLRPDWISVETSKALTRKRVEDILKQHKVL</sequence>
<evidence type="ECO:0000313" key="2">
    <source>
        <dbReference type="Proteomes" id="UP000325723"/>
    </source>
</evidence>
<dbReference type="RefSeq" id="WP_224789020.1">
    <property type="nucleotide sequence ID" value="NZ_CABVIE010000001.1"/>
</dbReference>